<dbReference type="Proteomes" id="UP000095094">
    <property type="component" value="Unassembled WGS sequence"/>
</dbReference>
<comment type="caution">
    <text evidence="1">The sequence shown here is derived from an EMBL/GenBank/DDBJ whole genome shotgun (WGS) entry which is preliminary data.</text>
</comment>
<evidence type="ECO:0000313" key="1">
    <source>
        <dbReference type="EMBL" id="OEG15079.1"/>
    </source>
</evidence>
<proteinExistence type="predicted"/>
<dbReference type="EMBL" id="MIJY01000016">
    <property type="protein sequence ID" value="OEG15079.1"/>
    <property type="molecule type" value="Genomic_DNA"/>
</dbReference>
<dbReference type="Pfam" id="PF07751">
    <property type="entry name" value="Abi_2"/>
    <property type="match status" value="1"/>
</dbReference>
<protein>
    <submittedName>
        <fullName evidence="1">CAAX protease</fullName>
    </submittedName>
</protein>
<organism evidence="1 2">
    <name type="scientific">Enterococcus termitis</name>
    <dbReference type="NCBI Taxonomy" id="332950"/>
    <lineage>
        <taxon>Bacteria</taxon>
        <taxon>Bacillati</taxon>
        <taxon>Bacillota</taxon>
        <taxon>Bacilli</taxon>
        <taxon>Lactobacillales</taxon>
        <taxon>Enterococcaceae</taxon>
        <taxon>Enterococcus</taxon>
    </lineage>
</organism>
<dbReference type="OrthoDB" id="5363652at2"/>
<gene>
    <name evidence="1" type="ORF">BCR25_18875</name>
</gene>
<keyword evidence="1" id="KW-0378">Hydrolase</keyword>
<reference evidence="2" key="1">
    <citation type="submission" date="2016-09" db="EMBL/GenBank/DDBJ databases">
        <authorList>
            <person name="Gulvik C.A."/>
        </authorList>
    </citation>
    <scope>NUCLEOTIDE SEQUENCE [LARGE SCALE GENOMIC DNA]</scope>
    <source>
        <strain evidence="2">LMG 8895</strain>
    </source>
</reference>
<name>A0A1E5GQY6_9ENTE</name>
<dbReference type="GO" id="GO:0006508">
    <property type="term" value="P:proteolysis"/>
    <property type="evidence" value="ECO:0007669"/>
    <property type="project" value="UniProtKB-KW"/>
</dbReference>
<evidence type="ECO:0000313" key="2">
    <source>
        <dbReference type="Proteomes" id="UP000095094"/>
    </source>
</evidence>
<dbReference type="InterPro" id="IPR011664">
    <property type="entry name" value="Abi_system_AbiD/AbiF-like"/>
</dbReference>
<dbReference type="GO" id="GO:0008233">
    <property type="term" value="F:peptidase activity"/>
    <property type="evidence" value="ECO:0007669"/>
    <property type="project" value="UniProtKB-KW"/>
</dbReference>
<dbReference type="AlphaFoldDB" id="A0A1E5GQY6"/>
<accession>A0A1E5GQY6</accession>
<dbReference type="RefSeq" id="WP_069663468.1">
    <property type="nucleotide sequence ID" value="NZ_JBHUJJ010000002.1"/>
</dbReference>
<sequence>MESEKIFLTWHQQVEKLASRNLYFSDKNEKEQAKQILQNNSYYALVNGYKNILNVVCVDGEDDFQGESFHDLNQSYNFDKELSAIIFKYLLRIEDSIKAIFSYYLGEQFGHKNIDYLLEANYKSGNYVNNAGKYERDILLDKLNKIISESNAVQIKHYREGHGYAPPWVLASSVSLDTLMYWFKLSRPNIKKQVVKTLLYDYEQYPFSHITSIEENIELFSNMMTIVKEYRNRAAHGNRIMNHLSKHNLRIHLIQLYSDNRIELYEEYKNGSLNRDFFSLCVTMVIMLSKREDMKNKFIFELQQLFKNLEKENYALYKLLMSNIKLPSDFDELLKGIINKK</sequence>
<keyword evidence="1" id="KW-0645">Protease</keyword>
<keyword evidence="2" id="KW-1185">Reference proteome</keyword>